<protein>
    <submittedName>
        <fullName evidence="3">CsbD-like</fullName>
    </submittedName>
</protein>
<keyword evidence="4" id="KW-1185">Reference proteome</keyword>
<dbReference type="AlphaFoldDB" id="A0A1I5IQL7"/>
<gene>
    <name evidence="3" type="ORF">SAMN04489757_1504</name>
</gene>
<dbReference type="InterPro" id="IPR036629">
    <property type="entry name" value="YjbJ_sf"/>
</dbReference>
<reference evidence="3 4" key="1">
    <citation type="submission" date="2016-10" db="EMBL/GenBank/DDBJ databases">
        <authorList>
            <person name="de Groot N.N."/>
        </authorList>
    </citation>
    <scope>NUCLEOTIDE SEQUENCE [LARGE SCALE GENOMIC DNA]</scope>
    <source>
        <strain evidence="3 4">DSM 1283</strain>
    </source>
</reference>
<dbReference type="Pfam" id="PF05532">
    <property type="entry name" value="CsbD"/>
    <property type="match status" value="1"/>
</dbReference>
<dbReference type="Gene3D" id="1.10.1470.10">
    <property type="entry name" value="YjbJ"/>
    <property type="match status" value="1"/>
</dbReference>
<proteinExistence type="inferred from homology"/>
<evidence type="ECO:0000256" key="1">
    <source>
        <dbReference type="ARBA" id="ARBA00009129"/>
    </source>
</evidence>
<dbReference type="Proteomes" id="UP000198806">
    <property type="component" value="Unassembled WGS sequence"/>
</dbReference>
<evidence type="ECO:0000259" key="2">
    <source>
        <dbReference type="Pfam" id="PF05532"/>
    </source>
</evidence>
<sequence>MENSIKNEKDKVLGKVKESLGKVFDDNEMEFEGKMQTIKGDIGNKLEDIKEDVLDKTNDILDNMKKRKELK</sequence>
<organism evidence="3 4">
    <name type="scientific">Anaerocolumna aminovalerica</name>
    <dbReference type="NCBI Taxonomy" id="1527"/>
    <lineage>
        <taxon>Bacteria</taxon>
        <taxon>Bacillati</taxon>
        <taxon>Bacillota</taxon>
        <taxon>Clostridia</taxon>
        <taxon>Lachnospirales</taxon>
        <taxon>Lachnospiraceae</taxon>
        <taxon>Anaerocolumna</taxon>
    </lineage>
</organism>
<dbReference type="RefSeq" id="WP_091688776.1">
    <property type="nucleotide sequence ID" value="NZ_BAABFM010000030.1"/>
</dbReference>
<dbReference type="SUPFAM" id="SSF69047">
    <property type="entry name" value="Hypothetical protein YjbJ"/>
    <property type="match status" value="1"/>
</dbReference>
<dbReference type="InterPro" id="IPR008462">
    <property type="entry name" value="CsbD"/>
</dbReference>
<feature type="domain" description="CsbD-like" evidence="2">
    <location>
        <begin position="4"/>
        <end position="53"/>
    </location>
</feature>
<accession>A0A1I5IQL7</accession>
<name>A0A1I5IQL7_9FIRM</name>
<evidence type="ECO:0000313" key="3">
    <source>
        <dbReference type="EMBL" id="SFO62762.1"/>
    </source>
</evidence>
<evidence type="ECO:0000313" key="4">
    <source>
        <dbReference type="Proteomes" id="UP000198806"/>
    </source>
</evidence>
<comment type="similarity">
    <text evidence="1">Belongs to the UPF0337 (CsbD) family.</text>
</comment>
<dbReference type="EMBL" id="FOWD01000050">
    <property type="protein sequence ID" value="SFO62762.1"/>
    <property type="molecule type" value="Genomic_DNA"/>
</dbReference>